<keyword evidence="6" id="KW-0444">Lipid biosynthesis</keyword>
<evidence type="ECO:0000256" key="7">
    <source>
        <dbReference type="ARBA" id="ARBA00022679"/>
    </source>
</evidence>
<dbReference type="GO" id="GO:0008444">
    <property type="term" value="F:CDP-diacylglycerol-glycerol-3-phosphate 3-phosphatidyltransferase activity"/>
    <property type="evidence" value="ECO:0007669"/>
    <property type="project" value="UniProtKB-EC"/>
</dbReference>
<keyword evidence="10" id="KW-0443">Lipid metabolism</keyword>
<comment type="pathway">
    <text evidence="2">Phospholipid metabolism; phosphatidylglycerol biosynthesis; phosphatidylglycerol from CDP-diacylglycerol: step 1/2.</text>
</comment>
<evidence type="ECO:0000256" key="2">
    <source>
        <dbReference type="ARBA" id="ARBA00005042"/>
    </source>
</evidence>
<evidence type="ECO:0000256" key="15">
    <source>
        <dbReference type="RuleBase" id="RU003750"/>
    </source>
</evidence>
<evidence type="ECO:0000256" key="1">
    <source>
        <dbReference type="ARBA" id="ARBA00004141"/>
    </source>
</evidence>
<evidence type="ECO:0000256" key="14">
    <source>
        <dbReference type="ARBA" id="ARBA00048586"/>
    </source>
</evidence>
<name>A0A2S5RA54_9PROT</name>
<dbReference type="Pfam" id="PF01066">
    <property type="entry name" value="CDP-OH_P_transf"/>
    <property type="match status" value="1"/>
</dbReference>
<dbReference type="InterPro" id="IPR050324">
    <property type="entry name" value="CDP-alcohol_PTase-I"/>
</dbReference>
<comment type="catalytic activity">
    <reaction evidence="14">
        <text>a CDP-1,2-diacyl-sn-glycerol + sn-glycerol 3-phosphate = a 1,2-diacyl-sn-glycero-3-phospho-(1'-sn-glycero-3'-phosphate) + CMP + H(+)</text>
        <dbReference type="Rhea" id="RHEA:12593"/>
        <dbReference type="ChEBI" id="CHEBI:15378"/>
        <dbReference type="ChEBI" id="CHEBI:57597"/>
        <dbReference type="ChEBI" id="CHEBI:58332"/>
        <dbReference type="ChEBI" id="CHEBI:60110"/>
        <dbReference type="ChEBI" id="CHEBI:60377"/>
        <dbReference type="EC" id="2.7.8.5"/>
    </reaction>
</comment>
<dbReference type="GO" id="GO:0016020">
    <property type="term" value="C:membrane"/>
    <property type="evidence" value="ECO:0007669"/>
    <property type="project" value="UniProtKB-SubCell"/>
</dbReference>
<keyword evidence="13" id="KW-1208">Phospholipid metabolism</keyword>
<dbReference type="GO" id="GO:0046474">
    <property type="term" value="P:glycerophospholipid biosynthetic process"/>
    <property type="evidence" value="ECO:0007669"/>
    <property type="project" value="TreeGrafter"/>
</dbReference>
<dbReference type="InterPro" id="IPR004570">
    <property type="entry name" value="Phosphatidylglycerol_P_synth"/>
</dbReference>
<evidence type="ECO:0000256" key="5">
    <source>
        <dbReference type="ARBA" id="ARBA00014944"/>
    </source>
</evidence>
<dbReference type="InterPro" id="IPR000462">
    <property type="entry name" value="CDP-OH_P_trans"/>
</dbReference>
<dbReference type="EMBL" id="PHHC01000078">
    <property type="protein sequence ID" value="PPE04209.1"/>
    <property type="molecule type" value="Genomic_DNA"/>
</dbReference>
<feature type="transmembrane region" description="Helical" evidence="16">
    <location>
        <begin position="127"/>
        <end position="148"/>
    </location>
</feature>
<dbReference type="InterPro" id="IPR043130">
    <property type="entry name" value="CDP-OH_PTrfase_TM_dom"/>
</dbReference>
<keyword evidence="11 16" id="KW-0472">Membrane</keyword>
<reference evidence="17 18" key="1">
    <citation type="submission" date="2017-11" db="EMBL/GenBank/DDBJ databases">
        <title>Comparative genomic analysis of Holospora spp., intranuclear symbionts of paramecia.</title>
        <authorList>
            <person name="Garushyants S.K."/>
            <person name="Beliavskaya A."/>
            <person name="Malko D.B."/>
            <person name="Logacheva M.D."/>
            <person name="Rautian M.S."/>
            <person name="Gelfand M.S."/>
        </authorList>
    </citation>
    <scope>NUCLEOTIDE SEQUENCE [LARGE SCALE GENOMIC DNA]</scope>
    <source>
        <strain evidence="18">02AZ16</strain>
    </source>
</reference>
<evidence type="ECO:0000256" key="16">
    <source>
        <dbReference type="SAM" id="Phobius"/>
    </source>
</evidence>
<dbReference type="Proteomes" id="UP000239425">
    <property type="component" value="Unassembled WGS sequence"/>
</dbReference>
<evidence type="ECO:0000256" key="3">
    <source>
        <dbReference type="ARBA" id="ARBA00010441"/>
    </source>
</evidence>
<evidence type="ECO:0000256" key="12">
    <source>
        <dbReference type="ARBA" id="ARBA00023209"/>
    </source>
</evidence>
<organism evidence="17 18">
    <name type="scientific">Holospora curviuscula</name>
    <dbReference type="NCBI Taxonomy" id="1082868"/>
    <lineage>
        <taxon>Bacteria</taxon>
        <taxon>Pseudomonadati</taxon>
        <taxon>Pseudomonadota</taxon>
        <taxon>Alphaproteobacteria</taxon>
        <taxon>Holosporales</taxon>
        <taxon>Holosporaceae</taxon>
        <taxon>Holospora</taxon>
    </lineage>
</organism>
<dbReference type="Gene3D" id="1.20.120.1760">
    <property type="match status" value="1"/>
</dbReference>
<keyword evidence="8 16" id="KW-0812">Transmembrane</keyword>
<keyword evidence="9 16" id="KW-1133">Transmembrane helix</keyword>
<comment type="similarity">
    <text evidence="3 15">Belongs to the CDP-alcohol phosphatidyltransferase class-I family.</text>
</comment>
<dbReference type="PROSITE" id="PS00379">
    <property type="entry name" value="CDP_ALCOHOL_P_TRANSF"/>
    <property type="match status" value="1"/>
</dbReference>
<proteinExistence type="inferred from homology"/>
<keyword evidence="18" id="KW-1185">Reference proteome</keyword>
<evidence type="ECO:0000256" key="4">
    <source>
        <dbReference type="ARBA" id="ARBA00013170"/>
    </source>
</evidence>
<evidence type="ECO:0000256" key="13">
    <source>
        <dbReference type="ARBA" id="ARBA00023264"/>
    </source>
</evidence>
<dbReference type="AlphaFoldDB" id="A0A2S5RA54"/>
<comment type="subcellular location">
    <subcellularLocation>
        <location evidence="1">Membrane</location>
        <topology evidence="1">Multi-pass membrane protein</topology>
    </subcellularLocation>
</comment>
<protein>
    <recommendedName>
        <fullName evidence="5">CDP-diacylglycerol--glycerol-3-phosphate 3-phosphatidyltransferase</fullName>
        <ecNumber evidence="4">2.7.8.5</ecNumber>
    </recommendedName>
</protein>
<keyword evidence="7 15" id="KW-0808">Transferase</keyword>
<dbReference type="PIRSF" id="PIRSF000847">
    <property type="entry name" value="Phos_ph_gly_syn"/>
    <property type="match status" value="1"/>
</dbReference>
<dbReference type="EC" id="2.7.8.5" evidence="4"/>
<feature type="transmembrane region" description="Helical" evidence="16">
    <location>
        <begin position="12"/>
        <end position="31"/>
    </location>
</feature>
<dbReference type="InterPro" id="IPR048254">
    <property type="entry name" value="CDP_ALCOHOL_P_TRANSF_CS"/>
</dbReference>
<dbReference type="PANTHER" id="PTHR14269:SF11">
    <property type="entry name" value="CDP-DIACYLGLYCEROL--GLYCEROL-3-PHOSPHATE 3-PHOSPHATIDYLTRANSFERASE"/>
    <property type="match status" value="1"/>
</dbReference>
<evidence type="ECO:0000256" key="10">
    <source>
        <dbReference type="ARBA" id="ARBA00023098"/>
    </source>
</evidence>
<dbReference type="PANTHER" id="PTHR14269">
    <property type="entry name" value="CDP-DIACYLGLYCEROL--GLYCEROL-3-PHOSPHATE 3-PHOSPHATIDYLTRANSFERASE-RELATED"/>
    <property type="match status" value="1"/>
</dbReference>
<evidence type="ECO:0000256" key="6">
    <source>
        <dbReference type="ARBA" id="ARBA00022516"/>
    </source>
</evidence>
<dbReference type="RefSeq" id="WP_104206511.1">
    <property type="nucleotide sequence ID" value="NZ_PHHC01000078.1"/>
</dbReference>
<evidence type="ECO:0000256" key="8">
    <source>
        <dbReference type="ARBA" id="ARBA00022692"/>
    </source>
</evidence>
<evidence type="ECO:0000256" key="9">
    <source>
        <dbReference type="ARBA" id="ARBA00022989"/>
    </source>
</evidence>
<sequence>MESKNKIWMTPNILSFLRIGLTPVICSLLLMQSVRARNYAFVIFLIACGTDYMDGYIARHQKQSSSFGTVLDPFADKCLICSISFTLMYGQFCDITKFLCLSLMMLRDIAINTLRSFVGHYRVPVHLYAKIKTAFQMVGIAIMILPSAHTSSTASLMLLMSCFISIYTGAAYFFRAFKYF</sequence>
<evidence type="ECO:0000256" key="11">
    <source>
        <dbReference type="ARBA" id="ARBA00023136"/>
    </source>
</evidence>
<evidence type="ECO:0000313" key="18">
    <source>
        <dbReference type="Proteomes" id="UP000239425"/>
    </source>
</evidence>
<gene>
    <name evidence="17" type="ORF">HCUR_00400</name>
</gene>
<feature type="transmembrane region" description="Helical" evidence="16">
    <location>
        <begin position="38"/>
        <end position="59"/>
    </location>
</feature>
<dbReference type="OrthoDB" id="9796672at2"/>
<accession>A0A2S5RA54</accession>
<evidence type="ECO:0000313" key="17">
    <source>
        <dbReference type="EMBL" id="PPE04209.1"/>
    </source>
</evidence>
<comment type="caution">
    <text evidence="17">The sequence shown here is derived from an EMBL/GenBank/DDBJ whole genome shotgun (WGS) entry which is preliminary data.</text>
</comment>
<feature type="transmembrane region" description="Helical" evidence="16">
    <location>
        <begin position="154"/>
        <end position="174"/>
    </location>
</feature>
<keyword evidence="12" id="KW-0594">Phospholipid biosynthesis</keyword>